<reference evidence="1 2" key="1">
    <citation type="submission" date="2018-07" db="EMBL/GenBank/DDBJ databases">
        <title>Complete genome sequence of Spiroplasma alleghenense PLHS-1 (ATCC 51752).</title>
        <authorList>
            <person name="Chou L."/>
            <person name="Lee T.-Y."/>
            <person name="Tsai Y.-M."/>
            <person name="Kuo C.-H."/>
        </authorList>
    </citation>
    <scope>NUCLEOTIDE SEQUENCE [LARGE SCALE GENOMIC DNA]</scope>
    <source>
        <strain evidence="1 2">PLHS-1</strain>
    </source>
</reference>
<organism evidence="1 2">
    <name type="scientific">Spiroplasma alleghenense</name>
    <dbReference type="NCBI Taxonomy" id="216931"/>
    <lineage>
        <taxon>Bacteria</taxon>
        <taxon>Bacillati</taxon>
        <taxon>Mycoplasmatota</taxon>
        <taxon>Mollicutes</taxon>
        <taxon>Entomoplasmatales</taxon>
        <taxon>Spiroplasmataceae</taxon>
        <taxon>Spiroplasma</taxon>
    </lineage>
</organism>
<dbReference type="EMBL" id="CP031376">
    <property type="protein sequence ID" value="AXK50885.1"/>
    <property type="molecule type" value="Genomic_DNA"/>
</dbReference>
<name>A0A345Z2Q6_9MOLU</name>
<evidence type="ECO:0000313" key="1">
    <source>
        <dbReference type="EMBL" id="AXK50885.1"/>
    </source>
</evidence>
<keyword evidence="2" id="KW-1185">Reference proteome</keyword>
<proteinExistence type="predicted"/>
<evidence type="ECO:0000313" key="2">
    <source>
        <dbReference type="Proteomes" id="UP000254792"/>
    </source>
</evidence>
<dbReference type="AlphaFoldDB" id="A0A345Z2Q6"/>
<dbReference type="Proteomes" id="UP000254792">
    <property type="component" value="Chromosome"/>
</dbReference>
<dbReference type="RefSeq" id="WP_115557805.1">
    <property type="nucleotide sequence ID" value="NZ_CP031376.1"/>
</dbReference>
<protein>
    <submittedName>
        <fullName evidence="1">Uncharacterized protein</fullName>
    </submittedName>
</protein>
<gene>
    <name evidence="1" type="ORF">SALLE_v1c02090</name>
</gene>
<accession>A0A345Z2Q6</accession>
<sequence>MFKKKNKEKAVSSEKIDDLLHNNSFGGDFFSNNPLGSGLGKNSRNVEVKEEITVNGKKMTGEEYEAYKRKNGDMMQGFDKFRNMDFKDNGNSKYVINGKEVSADEMREYESKMKNRMRDIFED</sequence>
<dbReference type="KEGG" id="salx:SALLE_v1c02090"/>